<accession>A0AAE5WNM2</accession>
<proteinExistence type="predicted"/>
<evidence type="ECO:0000313" key="1">
    <source>
        <dbReference type="EMBL" id="QAS77299.1"/>
    </source>
</evidence>
<evidence type="ECO:0000313" key="2">
    <source>
        <dbReference type="Proteomes" id="UP000220927"/>
    </source>
</evidence>
<dbReference type="Proteomes" id="UP000220927">
    <property type="component" value="Chromosome"/>
</dbReference>
<protein>
    <submittedName>
        <fullName evidence="1">Uncharacterized protein</fullName>
    </submittedName>
</protein>
<dbReference type="AlphaFoldDB" id="A0AAE5WNM2"/>
<reference evidence="1 2" key="1">
    <citation type="submission" date="2019-01" db="EMBL/GenBank/DDBJ databases">
        <title>Genomic insights into the origins and evolution of symbiotic genes in the Phaseolus vulgaris microsymbionts.</title>
        <authorList>
            <person name="Tong W."/>
        </authorList>
    </citation>
    <scope>NUCLEOTIDE SEQUENCE [LARGE SCALE GENOMIC DNA]</scope>
    <source>
        <strain evidence="1 2">FH23</strain>
    </source>
</reference>
<dbReference type="EMBL" id="CP034998">
    <property type="protein sequence ID" value="QAS77299.1"/>
    <property type="molecule type" value="Genomic_DNA"/>
</dbReference>
<name>A0AAE5WNM2_9HYPH</name>
<dbReference type="RefSeq" id="WP_054181607.1">
    <property type="nucleotide sequence ID" value="NZ_CP034998.1"/>
</dbReference>
<sequence length="421" mass="46960">MTAEICMMNRLAVVLAADSATTVSRWVDGKREERYFKGANKVFQLSNMQPVGLMIYDSADILNVPWELIVKSFREHINLKSFNSVEEYAREMFSYLSDNPRFFPEQIQNEKLIEATRGVVLDWISTAIDGVEKDEQRKAVETALIANRDAALAKAVPDCLDDVHIGKVTADLCTEVEKILSSLLKYLDIKGVQDLPSFCIGALHEVIKNSSHYLDTTGLVFAGFGDHEIFPAMVEFESQGMVGGKHIYERKRGVVLDHHQPAWLEAFAQTEMVDTFNAGFSFDAYSSIMVAVGDNLRGFAEEIAQKSGGNFAAIDDVDSLIQGAREKIGSGMIDNARKEHSLPLRRVLGVLPANEMAELAETLITLQSLKEKVTKPSETVGGPVDVAIITKHEGLVWVKRKHFFHPDLNSRFRLRQATQHS</sequence>
<keyword evidence="2" id="KW-1185">Reference proteome</keyword>
<gene>
    <name evidence="1" type="ORF">CO657_04050</name>
</gene>
<dbReference type="KEGG" id="rad:CO657_04050"/>
<organism evidence="1 2">
    <name type="scientific">Rhizobium acidisoli</name>
    <dbReference type="NCBI Taxonomy" id="1538158"/>
    <lineage>
        <taxon>Bacteria</taxon>
        <taxon>Pseudomonadati</taxon>
        <taxon>Pseudomonadota</taxon>
        <taxon>Alphaproteobacteria</taxon>
        <taxon>Hyphomicrobiales</taxon>
        <taxon>Rhizobiaceae</taxon>
        <taxon>Rhizobium/Agrobacterium group</taxon>
        <taxon>Rhizobium</taxon>
    </lineage>
</organism>